<proteinExistence type="predicted"/>
<name>A0AA35SN00_GEOBA</name>
<sequence>MAIFRNVAALNPFERRKQSTARYHMGSQQEQLGDIYTRDLDREPAPIASVAVGSAGMQRTAFWVQKMNAMGGLGRIQSLVVYDCNSTNIRQWTQAASASGIDKLSIFLPIYCMPAERVLEQNIRDYRLWDEAENIVGPISSIITDNRASGSLQTLDERVALGLAAMEACYRFRPEVGTVAETVSMFNLNGSRWLSLEATDLPYRINQRQDRRRSNQVVSPERKMAHSAVVQSLKEAIWRIAAPGNDEHHTGFFVPPDH</sequence>
<feature type="non-terminal residue" evidence="1">
    <location>
        <position position="258"/>
    </location>
</feature>
<gene>
    <name evidence="1" type="ORF">GBAR_LOCUS17931</name>
</gene>
<dbReference type="EMBL" id="CASHTH010002552">
    <property type="protein sequence ID" value="CAI8031596.1"/>
    <property type="molecule type" value="Genomic_DNA"/>
</dbReference>
<organism evidence="1 2">
    <name type="scientific">Geodia barretti</name>
    <name type="common">Barrett's horny sponge</name>
    <dbReference type="NCBI Taxonomy" id="519541"/>
    <lineage>
        <taxon>Eukaryota</taxon>
        <taxon>Metazoa</taxon>
        <taxon>Porifera</taxon>
        <taxon>Demospongiae</taxon>
        <taxon>Heteroscleromorpha</taxon>
        <taxon>Tetractinellida</taxon>
        <taxon>Astrophorina</taxon>
        <taxon>Geodiidae</taxon>
        <taxon>Geodia</taxon>
    </lineage>
</organism>
<dbReference type="AlphaFoldDB" id="A0AA35SN00"/>
<keyword evidence="2" id="KW-1185">Reference proteome</keyword>
<dbReference type="Proteomes" id="UP001174909">
    <property type="component" value="Unassembled WGS sequence"/>
</dbReference>
<evidence type="ECO:0000313" key="2">
    <source>
        <dbReference type="Proteomes" id="UP001174909"/>
    </source>
</evidence>
<reference evidence="1" key="1">
    <citation type="submission" date="2023-03" db="EMBL/GenBank/DDBJ databases">
        <authorList>
            <person name="Steffen K."/>
            <person name="Cardenas P."/>
        </authorList>
    </citation>
    <scope>NUCLEOTIDE SEQUENCE</scope>
</reference>
<evidence type="ECO:0000313" key="1">
    <source>
        <dbReference type="EMBL" id="CAI8031596.1"/>
    </source>
</evidence>
<accession>A0AA35SN00</accession>
<comment type="caution">
    <text evidence="1">The sequence shown here is derived from an EMBL/GenBank/DDBJ whole genome shotgun (WGS) entry which is preliminary data.</text>
</comment>
<protein>
    <submittedName>
        <fullName evidence="1">Uncharacterized protein</fullName>
    </submittedName>
</protein>